<dbReference type="GO" id="GO:0016020">
    <property type="term" value="C:membrane"/>
    <property type="evidence" value="ECO:0007669"/>
    <property type="project" value="UniProtKB-SubCell"/>
</dbReference>
<keyword evidence="4 5" id="KW-0472">Membrane</keyword>
<dbReference type="GO" id="GO:0016874">
    <property type="term" value="F:ligase activity"/>
    <property type="evidence" value="ECO:0007669"/>
    <property type="project" value="UniProtKB-KW"/>
</dbReference>
<feature type="domain" description="O-antigen ligase-related" evidence="6">
    <location>
        <begin position="240"/>
        <end position="380"/>
    </location>
</feature>
<name>A0A1S7LHV0_MAGMO</name>
<evidence type="ECO:0000256" key="2">
    <source>
        <dbReference type="ARBA" id="ARBA00022692"/>
    </source>
</evidence>
<evidence type="ECO:0000256" key="5">
    <source>
        <dbReference type="SAM" id="Phobius"/>
    </source>
</evidence>
<dbReference type="AlphaFoldDB" id="A0A1S7LHV0"/>
<proteinExistence type="predicted"/>
<evidence type="ECO:0000256" key="3">
    <source>
        <dbReference type="ARBA" id="ARBA00022989"/>
    </source>
</evidence>
<feature type="transmembrane region" description="Helical" evidence="5">
    <location>
        <begin position="231"/>
        <end position="248"/>
    </location>
</feature>
<comment type="subcellular location">
    <subcellularLocation>
        <location evidence="1">Membrane</location>
        <topology evidence="1">Multi-pass membrane protein</topology>
    </subcellularLocation>
</comment>
<feature type="transmembrane region" description="Helical" evidence="5">
    <location>
        <begin position="27"/>
        <end position="45"/>
    </location>
</feature>
<accession>A0A1S7LHV0</accession>
<dbReference type="InterPro" id="IPR051533">
    <property type="entry name" value="WaaL-like"/>
</dbReference>
<feature type="transmembrane region" description="Helical" evidence="5">
    <location>
        <begin position="279"/>
        <end position="299"/>
    </location>
</feature>
<keyword evidence="2 5" id="KW-0812">Transmembrane</keyword>
<dbReference type="InterPro" id="IPR007016">
    <property type="entry name" value="O-antigen_ligase-rel_domated"/>
</dbReference>
<dbReference type="Pfam" id="PF04932">
    <property type="entry name" value="Wzy_C"/>
    <property type="match status" value="1"/>
</dbReference>
<keyword evidence="3 5" id="KW-1133">Transmembrane helix</keyword>
<keyword evidence="7" id="KW-0436">Ligase</keyword>
<organism evidence="7">
    <name type="scientific">Magnetococcus massalia (strain MO-1)</name>
    <dbReference type="NCBI Taxonomy" id="451514"/>
    <lineage>
        <taxon>Bacteria</taxon>
        <taxon>Pseudomonadati</taxon>
        <taxon>Pseudomonadota</taxon>
        <taxon>Magnetococcia</taxon>
        <taxon>Magnetococcales</taxon>
        <taxon>Magnetococcaceae</taxon>
        <taxon>Magnetococcus</taxon>
    </lineage>
</organism>
<feature type="transmembrane region" description="Helical" evidence="5">
    <location>
        <begin position="367"/>
        <end position="388"/>
    </location>
</feature>
<evidence type="ECO:0000259" key="6">
    <source>
        <dbReference type="Pfam" id="PF04932"/>
    </source>
</evidence>
<feature type="transmembrane region" description="Helical" evidence="5">
    <location>
        <begin position="144"/>
        <end position="166"/>
    </location>
</feature>
<evidence type="ECO:0000313" key="7">
    <source>
        <dbReference type="EMBL" id="CRH06532.1"/>
    </source>
</evidence>
<feature type="transmembrane region" description="Helical" evidence="5">
    <location>
        <begin position="5"/>
        <end position="21"/>
    </location>
</feature>
<feature type="transmembrane region" description="Helical" evidence="5">
    <location>
        <begin position="400"/>
        <end position="421"/>
    </location>
</feature>
<feature type="transmembrane region" description="Helical" evidence="5">
    <location>
        <begin position="116"/>
        <end position="137"/>
    </location>
</feature>
<dbReference type="PANTHER" id="PTHR37422">
    <property type="entry name" value="TEICHURONIC ACID BIOSYNTHESIS PROTEIN TUAE"/>
    <property type="match status" value="1"/>
</dbReference>
<dbReference type="EMBL" id="LO017727">
    <property type="protein sequence ID" value="CRH06532.1"/>
    <property type="molecule type" value="Genomic_DNA"/>
</dbReference>
<feature type="transmembrane region" description="Helical" evidence="5">
    <location>
        <begin position="193"/>
        <end position="210"/>
    </location>
</feature>
<feature type="transmembrane region" description="Helical" evidence="5">
    <location>
        <begin position="254"/>
        <end position="272"/>
    </location>
</feature>
<protein>
    <submittedName>
        <fullName evidence="7">Putative lipid A core-O-antigen ligase and related enzymes</fullName>
    </submittedName>
</protein>
<feature type="transmembrane region" description="Helical" evidence="5">
    <location>
        <begin position="57"/>
        <end position="80"/>
    </location>
</feature>
<gene>
    <name evidence="7" type="ORF">MAGMO_2372</name>
</gene>
<evidence type="ECO:0000256" key="4">
    <source>
        <dbReference type="ARBA" id="ARBA00023136"/>
    </source>
</evidence>
<evidence type="ECO:0000256" key="1">
    <source>
        <dbReference type="ARBA" id="ARBA00004141"/>
    </source>
</evidence>
<dbReference type="PANTHER" id="PTHR37422:SF13">
    <property type="entry name" value="LIPOPOLYSACCHARIDE BIOSYNTHESIS PROTEIN PA4999-RELATED"/>
    <property type="match status" value="1"/>
</dbReference>
<reference evidence="7" key="1">
    <citation type="submission" date="2015-04" db="EMBL/GenBank/DDBJ databases">
        <authorList>
            <person name="Syromyatnikov M.Y."/>
            <person name="Popov V.N."/>
        </authorList>
    </citation>
    <scope>NUCLEOTIDE SEQUENCE</scope>
    <source>
        <strain evidence="7">MO-1</strain>
    </source>
</reference>
<sequence>MLEKSIFAGACFLLFLVPWPLASNRPWIWFAETIFIFLLIALFQGTTRARSSMNKPLGGRALFALGVLLIWSLFPLLQIIPLPSLLLEKLAPWGFYQRETLFPGLWAPISLDPHATWAWVVQHLSYAGFFALVLVLVRDQQRLYILLGIMFMSGLLQAIYGLWVYFSGSNLILFMDKWSSLDSVSGSFVNRNHFATFILLTLPIGVSFIFKGMYHINEFRFLSSARRVDRFRIYSILVLLGVMLLALVGSNSRGGIVCFVIVAIIMLCFLIIRRGLKTLPVWPILLTGGALGGALFSSMGEELLRRFKQEPGKILDRLYIYQDSWHLFTQQPLTGIGAGSFESTFPAANTYFVSGHYTHVHNDHLEMLLETGVIGYSLFLLFLIWCWLTLWNDFKQHNPIALLGVLFSLMAATFGMMIHSAMDFPMAIPANKLYFFTLLAIGLRAKTLFNPDSS</sequence>